<accession>A0ABS5ESJ0</accession>
<protein>
    <submittedName>
        <fullName evidence="2">Uncharacterized protein</fullName>
    </submittedName>
</protein>
<name>A0ABS5ESJ0_9PROT</name>
<organism evidence="2 3">
    <name type="scientific">Plastoroseomonas hellenica</name>
    <dbReference type="NCBI Taxonomy" id="2687306"/>
    <lineage>
        <taxon>Bacteria</taxon>
        <taxon>Pseudomonadati</taxon>
        <taxon>Pseudomonadota</taxon>
        <taxon>Alphaproteobacteria</taxon>
        <taxon>Acetobacterales</taxon>
        <taxon>Acetobacteraceae</taxon>
        <taxon>Plastoroseomonas</taxon>
    </lineage>
</organism>
<keyword evidence="1" id="KW-0812">Transmembrane</keyword>
<keyword evidence="1" id="KW-1133">Transmembrane helix</keyword>
<dbReference type="EMBL" id="JAAGBB010000002">
    <property type="protein sequence ID" value="MBR0663218.1"/>
    <property type="molecule type" value="Genomic_DNA"/>
</dbReference>
<evidence type="ECO:0000313" key="3">
    <source>
        <dbReference type="Proteomes" id="UP001196870"/>
    </source>
</evidence>
<proteinExistence type="predicted"/>
<sequence length="69" mass="7038">MRMLRAVGSELLGLFVDDGALALALLLCCAVIGVAMTLAPWLSAAIAGPALLAGCTGILLFNVSRTGRH</sequence>
<feature type="transmembrane region" description="Helical" evidence="1">
    <location>
        <begin position="41"/>
        <end position="63"/>
    </location>
</feature>
<reference evidence="3" key="1">
    <citation type="journal article" date="2021" name="Syst. Appl. Microbiol.">
        <title>Roseomonas hellenica sp. nov., isolated from roots of wild-growing Alkanna tinctoria.</title>
        <authorList>
            <person name="Rat A."/>
            <person name="Naranjo H.D."/>
            <person name="Lebbe L."/>
            <person name="Cnockaert M."/>
            <person name="Krigas N."/>
            <person name="Grigoriadou K."/>
            <person name="Maloupa E."/>
            <person name="Willems A."/>
        </authorList>
    </citation>
    <scope>NUCLEOTIDE SEQUENCE [LARGE SCALE GENOMIC DNA]</scope>
    <source>
        <strain evidence="3">LMG 31523</strain>
    </source>
</reference>
<dbReference type="RefSeq" id="WP_211850806.1">
    <property type="nucleotide sequence ID" value="NZ_JAAGBB010000002.1"/>
</dbReference>
<dbReference type="Proteomes" id="UP001196870">
    <property type="component" value="Unassembled WGS sequence"/>
</dbReference>
<evidence type="ECO:0000313" key="2">
    <source>
        <dbReference type="EMBL" id="MBR0663218.1"/>
    </source>
</evidence>
<feature type="transmembrane region" description="Helical" evidence="1">
    <location>
        <begin position="12"/>
        <end position="35"/>
    </location>
</feature>
<gene>
    <name evidence="2" type="ORF">GXW71_02505</name>
</gene>
<keyword evidence="1" id="KW-0472">Membrane</keyword>
<comment type="caution">
    <text evidence="2">The sequence shown here is derived from an EMBL/GenBank/DDBJ whole genome shotgun (WGS) entry which is preliminary data.</text>
</comment>
<keyword evidence="3" id="KW-1185">Reference proteome</keyword>
<evidence type="ECO:0000256" key="1">
    <source>
        <dbReference type="SAM" id="Phobius"/>
    </source>
</evidence>